<gene>
    <name evidence="1" type="ORF">LCGC14_2616680</name>
</gene>
<reference evidence="1" key="1">
    <citation type="journal article" date="2015" name="Nature">
        <title>Complex archaea that bridge the gap between prokaryotes and eukaryotes.</title>
        <authorList>
            <person name="Spang A."/>
            <person name="Saw J.H."/>
            <person name="Jorgensen S.L."/>
            <person name="Zaremba-Niedzwiedzka K."/>
            <person name="Martijn J."/>
            <person name="Lind A.E."/>
            <person name="van Eijk R."/>
            <person name="Schleper C."/>
            <person name="Guy L."/>
            <person name="Ettema T.J."/>
        </authorList>
    </citation>
    <scope>NUCLEOTIDE SEQUENCE</scope>
</reference>
<comment type="caution">
    <text evidence="1">The sequence shown here is derived from an EMBL/GenBank/DDBJ whole genome shotgun (WGS) entry which is preliminary data.</text>
</comment>
<feature type="non-terminal residue" evidence="1">
    <location>
        <position position="1"/>
    </location>
</feature>
<dbReference type="AlphaFoldDB" id="A0A0F9A476"/>
<sequence length="36" mass="3893">HTFRNGFKIAEVQEALAAGVTESGALGKEDIVCWNM</sequence>
<accession>A0A0F9A476</accession>
<proteinExistence type="predicted"/>
<protein>
    <submittedName>
        <fullName evidence="1">Uncharacterized protein</fullName>
    </submittedName>
</protein>
<dbReference type="EMBL" id="LAZR01044549">
    <property type="protein sequence ID" value="KKL04374.1"/>
    <property type="molecule type" value="Genomic_DNA"/>
</dbReference>
<evidence type="ECO:0000313" key="1">
    <source>
        <dbReference type="EMBL" id="KKL04374.1"/>
    </source>
</evidence>
<name>A0A0F9A476_9ZZZZ</name>
<organism evidence="1">
    <name type="scientific">marine sediment metagenome</name>
    <dbReference type="NCBI Taxonomy" id="412755"/>
    <lineage>
        <taxon>unclassified sequences</taxon>
        <taxon>metagenomes</taxon>
        <taxon>ecological metagenomes</taxon>
    </lineage>
</organism>